<reference evidence="1 2" key="1">
    <citation type="submission" date="2007-01" db="EMBL/GenBank/DDBJ databases">
        <authorList>
            <person name="Haygood M."/>
            <person name="Podell S."/>
            <person name="Anderson C."/>
            <person name="Hopkinson B."/>
            <person name="Roe K."/>
            <person name="Barbeau K."/>
            <person name="Gaasterland T."/>
            <person name="Ferriera S."/>
            <person name="Johnson J."/>
            <person name="Kravitz S."/>
            <person name="Beeson K."/>
            <person name="Sutton G."/>
            <person name="Rogers Y.-H."/>
            <person name="Friedman R."/>
            <person name="Frazier M."/>
            <person name="Venter J.C."/>
        </authorList>
    </citation>
    <scope>NUCLEOTIDE SEQUENCE [LARGE SCALE GENOMIC DNA]</scope>
    <source>
        <strain evidence="1 2">ATCC 23134</strain>
    </source>
</reference>
<protein>
    <submittedName>
        <fullName evidence="1">Uncharacterized protein</fullName>
    </submittedName>
</protein>
<gene>
    <name evidence="1" type="ORF">M23134_00936</name>
</gene>
<evidence type="ECO:0000313" key="2">
    <source>
        <dbReference type="Proteomes" id="UP000004095"/>
    </source>
</evidence>
<keyword evidence="2" id="KW-1185">Reference proteome</keyword>
<dbReference type="AlphaFoldDB" id="A2A001"/>
<comment type="caution">
    <text evidence="1">The sequence shown here is derived from an EMBL/GenBank/DDBJ whole genome shotgun (WGS) entry which is preliminary data.</text>
</comment>
<dbReference type="EMBL" id="AAWS01000086">
    <property type="protein sequence ID" value="EAY24044.1"/>
    <property type="molecule type" value="Genomic_DNA"/>
</dbReference>
<name>A2A001_MICM2</name>
<proteinExistence type="predicted"/>
<evidence type="ECO:0000313" key="1">
    <source>
        <dbReference type="EMBL" id="EAY24044.1"/>
    </source>
</evidence>
<accession>A2A001</accession>
<sequence>MPVISIYHLSTEYLLIVYFLGNSFDSEVFTGRLKDGVFSGFLV</sequence>
<dbReference type="Proteomes" id="UP000004095">
    <property type="component" value="Unassembled WGS sequence"/>
</dbReference>
<organism evidence="1 2">
    <name type="scientific">Microscilla marina ATCC 23134</name>
    <dbReference type="NCBI Taxonomy" id="313606"/>
    <lineage>
        <taxon>Bacteria</taxon>
        <taxon>Pseudomonadati</taxon>
        <taxon>Bacteroidota</taxon>
        <taxon>Cytophagia</taxon>
        <taxon>Cytophagales</taxon>
        <taxon>Microscillaceae</taxon>
        <taxon>Microscilla</taxon>
    </lineage>
</organism>